<protein>
    <recommendedName>
        <fullName evidence="5">Glutathione S-transferase</fullName>
    </recommendedName>
</protein>
<feature type="domain" description="GST N-terminal" evidence="1">
    <location>
        <begin position="3"/>
        <end position="80"/>
    </location>
</feature>
<dbReference type="GO" id="GO:0006749">
    <property type="term" value="P:glutathione metabolic process"/>
    <property type="evidence" value="ECO:0007669"/>
    <property type="project" value="TreeGrafter"/>
</dbReference>
<dbReference type="AlphaFoldDB" id="K3WK10"/>
<proteinExistence type="predicted"/>
<dbReference type="Pfam" id="PF14497">
    <property type="entry name" value="GST_C_3"/>
    <property type="match status" value="1"/>
</dbReference>
<dbReference type="HOGENOM" id="CLU_039475_1_2_1"/>
<dbReference type="PROSITE" id="PS50404">
    <property type="entry name" value="GST_NTER"/>
    <property type="match status" value="1"/>
</dbReference>
<sequence length="198" mass="21432">MSPALKLTYFDVAGRAELARLLFTFGGVAFEDTRVSGPEFGAMKVSLPLGQLPILEVDGVVFSQSMAISRYAAKVAGLYPADAVQALRVEMISETLLELATTASTIIYLTKDEAVKAEKTTKLLNETLPKSLAALEAMMQGKFFMGENATLADVQLFELVQYSLKSFSGFDLSKYPKLEGVVEVVKSNANITAYLAKP</sequence>
<accession>K3WK10</accession>
<dbReference type="STRING" id="431595.K3WK10"/>
<dbReference type="VEuPathDB" id="FungiDB:PYU1_G005291"/>
<organism evidence="3 4">
    <name type="scientific">Globisporangium ultimum (strain ATCC 200006 / CBS 805.95 / DAOM BR144)</name>
    <name type="common">Pythium ultimum</name>
    <dbReference type="NCBI Taxonomy" id="431595"/>
    <lineage>
        <taxon>Eukaryota</taxon>
        <taxon>Sar</taxon>
        <taxon>Stramenopiles</taxon>
        <taxon>Oomycota</taxon>
        <taxon>Peronosporomycetes</taxon>
        <taxon>Pythiales</taxon>
        <taxon>Pythiaceae</taxon>
        <taxon>Globisporangium</taxon>
    </lineage>
</organism>
<dbReference type="InParanoid" id="K3WK10"/>
<dbReference type="InterPro" id="IPR050213">
    <property type="entry name" value="GST_superfamily"/>
</dbReference>
<evidence type="ECO:0000313" key="3">
    <source>
        <dbReference type="EnsemblProtists" id="PYU1_T005302"/>
    </source>
</evidence>
<dbReference type="OMA" id="GIPTTIC"/>
<dbReference type="SFLD" id="SFLDS00019">
    <property type="entry name" value="Glutathione_Transferase_(cytos"/>
    <property type="match status" value="1"/>
</dbReference>
<dbReference type="InterPro" id="IPR004046">
    <property type="entry name" value="GST_C"/>
</dbReference>
<dbReference type="EMBL" id="GL376633">
    <property type="status" value="NOT_ANNOTATED_CDS"/>
    <property type="molecule type" value="Genomic_DNA"/>
</dbReference>
<dbReference type="PANTHER" id="PTHR11571">
    <property type="entry name" value="GLUTATHIONE S-TRANSFERASE"/>
    <property type="match status" value="1"/>
</dbReference>
<dbReference type="EnsemblProtists" id="PYU1_T005302">
    <property type="protein sequence ID" value="PYU1_T005302"/>
    <property type="gene ID" value="PYU1_G005291"/>
</dbReference>
<dbReference type="CDD" id="cd03192">
    <property type="entry name" value="GST_C_Sigma_like"/>
    <property type="match status" value="1"/>
</dbReference>
<dbReference type="eggNOG" id="KOG1695">
    <property type="taxonomic scope" value="Eukaryota"/>
</dbReference>
<dbReference type="PANTHER" id="PTHR11571:SF150">
    <property type="entry name" value="GLUTATHIONE S-TRANSFERASE"/>
    <property type="match status" value="1"/>
</dbReference>
<dbReference type="CDD" id="cd03039">
    <property type="entry name" value="GST_N_Sigma_like"/>
    <property type="match status" value="1"/>
</dbReference>
<dbReference type="Proteomes" id="UP000019132">
    <property type="component" value="Unassembled WGS sequence"/>
</dbReference>
<keyword evidence="4" id="KW-1185">Reference proteome</keyword>
<dbReference type="SFLD" id="SFLDG00363">
    <property type="entry name" value="AMPS_(cytGST):_Alpha-__Mu-__Pi"/>
    <property type="match status" value="1"/>
</dbReference>
<dbReference type="InterPro" id="IPR040079">
    <property type="entry name" value="Glutathione_S-Trfase"/>
</dbReference>
<reference evidence="3" key="3">
    <citation type="submission" date="2015-02" db="UniProtKB">
        <authorList>
            <consortium name="EnsemblProtists"/>
        </authorList>
    </citation>
    <scope>IDENTIFICATION</scope>
    <source>
        <strain evidence="3">DAOM BR144</strain>
    </source>
</reference>
<dbReference type="FunFam" id="1.20.1050.10:FF:000030">
    <property type="entry name" value="Glutathione S-transferase S1"/>
    <property type="match status" value="1"/>
</dbReference>
<dbReference type="PROSITE" id="PS50405">
    <property type="entry name" value="GST_CTER"/>
    <property type="match status" value="1"/>
</dbReference>
<evidence type="ECO:0000313" key="4">
    <source>
        <dbReference type="Proteomes" id="UP000019132"/>
    </source>
</evidence>
<dbReference type="Gene3D" id="3.40.30.10">
    <property type="entry name" value="Glutaredoxin"/>
    <property type="match status" value="1"/>
</dbReference>
<dbReference type="InterPro" id="IPR004045">
    <property type="entry name" value="Glutathione_S-Trfase_N"/>
</dbReference>
<reference evidence="4" key="2">
    <citation type="submission" date="2010-04" db="EMBL/GenBank/DDBJ databases">
        <authorList>
            <person name="Buell R."/>
            <person name="Hamilton J."/>
            <person name="Hostetler J."/>
        </authorList>
    </citation>
    <scope>NUCLEOTIDE SEQUENCE [LARGE SCALE GENOMIC DNA]</scope>
    <source>
        <strain evidence="4">DAOM:BR144</strain>
    </source>
</reference>
<dbReference type="InterPro" id="IPR036249">
    <property type="entry name" value="Thioredoxin-like_sf"/>
</dbReference>
<feature type="domain" description="GST C-terminal" evidence="2">
    <location>
        <begin position="82"/>
        <end position="198"/>
    </location>
</feature>
<evidence type="ECO:0008006" key="5">
    <source>
        <dbReference type="Google" id="ProtNLM"/>
    </source>
</evidence>
<dbReference type="InterPro" id="IPR010987">
    <property type="entry name" value="Glutathione-S-Trfase_C-like"/>
</dbReference>
<dbReference type="Gene3D" id="1.20.1050.10">
    <property type="match status" value="1"/>
</dbReference>
<name>K3WK10_GLOUD</name>
<dbReference type="Pfam" id="PF02798">
    <property type="entry name" value="GST_N"/>
    <property type="match status" value="1"/>
</dbReference>
<dbReference type="InterPro" id="IPR036282">
    <property type="entry name" value="Glutathione-S-Trfase_C_sf"/>
</dbReference>
<dbReference type="SUPFAM" id="SSF52833">
    <property type="entry name" value="Thioredoxin-like"/>
    <property type="match status" value="1"/>
</dbReference>
<dbReference type="SUPFAM" id="SSF47616">
    <property type="entry name" value="GST C-terminal domain-like"/>
    <property type="match status" value="1"/>
</dbReference>
<dbReference type="GO" id="GO:0004364">
    <property type="term" value="F:glutathione transferase activity"/>
    <property type="evidence" value="ECO:0007669"/>
    <property type="project" value="TreeGrafter"/>
</dbReference>
<dbReference type="SFLD" id="SFLDG01205">
    <property type="entry name" value="AMPS.1"/>
    <property type="match status" value="1"/>
</dbReference>
<evidence type="ECO:0000259" key="2">
    <source>
        <dbReference type="PROSITE" id="PS50405"/>
    </source>
</evidence>
<evidence type="ECO:0000259" key="1">
    <source>
        <dbReference type="PROSITE" id="PS50404"/>
    </source>
</evidence>
<reference evidence="4" key="1">
    <citation type="journal article" date="2010" name="Genome Biol.">
        <title>Genome sequence of the necrotrophic plant pathogen Pythium ultimum reveals original pathogenicity mechanisms and effector repertoire.</title>
        <authorList>
            <person name="Levesque C.A."/>
            <person name="Brouwer H."/>
            <person name="Cano L."/>
            <person name="Hamilton J.P."/>
            <person name="Holt C."/>
            <person name="Huitema E."/>
            <person name="Raffaele S."/>
            <person name="Robideau G.P."/>
            <person name="Thines M."/>
            <person name="Win J."/>
            <person name="Zerillo M.M."/>
            <person name="Beakes G.W."/>
            <person name="Boore J.L."/>
            <person name="Busam D."/>
            <person name="Dumas B."/>
            <person name="Ferriera S."/>
            <person name="Fuerstenberg S.I."/>
            <person name="Gachon C.M."/>
            <person name="Gaulin E."/>
            <person name="Govers F."/>
            <person name="Grenville-Briggs L."/>
            <person name="Horner N."/>
            <person name="Hostetler J."/>
            <person name="Jiang R.H."/>
            <person name="Johnson J."/>
            <person name="Krajaejun T."/>
            <person name="Lin H."/>
            <person name="Meijer H.J."/>
            <person name="Moore B."/>
            <person name="Morris P."/>
            <person name="Phuntmart V."/>
            <person name="Puiu D."/>
            <person name="Shetty J."/>
            <person name="Stajich J.E."/>
            <person name="Tripathy S."/>
            <person name="Wawra S."/>
            <person name="van West P."/>
            <person name="Whitty B.R."/>
            <person name="Coutinho P.M."/>
            <person name="Henrissat B."/>
            <person name="Martin F."/>
            <person name="Thomas P.D."/>
            <person name="Tyler B.M."/>
            <person name="De Vries R.P."/>
            <person name="Kamoun S."/>
            <person name="Yandell M."/>
            <person name="Tisserat N."/>
            <person name="Buell C.R."/>
        </authorList>
    </citation>
    <scope>NUCLEOTIDE SEQUENCE</scope>
    <source>
        <strain evidence="4">DAOM:BR144</strain>
    </source>
</reference>